<comment type="caution">
    <text evidence="1">The sequence shown here is derived from an EMBL/GenBank/DDBJ whole genome shotgun (WGS) entry which is preliminary data.</text>
</comment>
<dbReference type="AlphaFoldDB" id="A0AAV0WTD9"/>
<evidence type="ECO:0000313" key="2">
    <source>
        <dbReference type="Proteomes" id="UP001160148"/>
    </source>
</evidence>
<proteinExistence type="predicted"/>
<accession>A0AAV0WTD9</accession>
<sequence>MQTESKLCNLRYLQKIQSNLTSDPKSFWRYINGLKTNNCIPQTMMLEEKSSTGGPEVANLFKEFFSSVYSTNKLNIDECLGYSKDYADIYQVQPYISFAVSEIFEAINSLD</sequence>
<keyword evidence="2" id="KW-1185">Reference proteome</keyword>
<name>A0AAV0WTD9_9HEMI</name>
<reference evidence="1 2" key="1">
    <citation type="submission" date="2023-01" db="EMBL/GenBank/DDBJ databases">
        <authorList>
            <person name="Whitehead M."/>
        </authorList>
    </citation>
    <scope>NUCLEOTIDE SEQUENCE [LARGE SCALE GENOMIC DNA]</scope>
</reference>
<evidence type="ECO:0000313" key="1">
    <source>
        <dbReference type="EMBL" id="CAI6359279.1"/>
    </source>
</evidence>
<protein>
    <submittedName>
        <fullName evidence="1">Uncharacterized protein</fullName>
    </submittedName>
</protein>
<dbReference type="EMBL" id="CARXXK010000002">
    <property type="protein sequence ID" value="CAI6359279.1"/>
    <property type="molecule type" value="Genomic_DNA"/>
</dbReference>
<gene>
    <name evidence="1" type="ORF">MEUPH1_LOCUS14706</name>
</gene>
<organism evidence="1 2">
    <name type="scientific">Macrosiphum euphorbiae</name>
    <name type="common">potato aphid</name>
    <dbReference type="NCBI Taxonomy" id="13131"/>
    <lineage>
        <taxon>Eukaryota</taxon>
        <taxon>Metazoa</taxon>
        <taxon>Ecdysozoa</taxon>
        <taxon>Arthropoda</taxon>
        <taxon>Hexapoda</taxon>
        <taxon>Insecta</taxon>
        <taxon>Pterygota</taxon>
        <taxon>Neoptera</taxon>
        <taxon>Paraneoptera</taxon>
        <taxon>Hemiptera</taxon>
        <taxon>Sternorrhyncha</taxon>
        <taxon>Aphidomorpha</taxon>
        <taxon>Aphidoidea</taxon>
        <taxon>Aphididae</taxon>
        <taxon>Macrosiphini</taxon>
        <taxon>Macrosiphum</taxon>
    </lineage>
</organism>
<dbReference type="Proteomes" id="UP001160148">
    <property type="component" value="Unassembled WGS sequence"/>
</dbReference>